<dbReference type="EMBL" id="QPIJ01000001">
    <property type="protein sequence ID" value="RCV93704.1"/>
    <property type="molecule type" value="Genomic_DNA"/>
</dbReference>
<feature type="compositionally biased region" description="Polar residues" evidence="1">
    <location>
        <begin position="342"/>
        <end position="359"/>
    </location>
</feature>
<protein>
    <recommendedName>
        <fullName evidence="4">Plasmid recombination enzyme</fullName>
    </recommendedName>
</protein>
<proteinExistence type="predicted"/>
<dbReference type="OrthoDB" id="6183171at2"/>
<name>A0A368U9T3_9GAMM</name>
<organism evidence="2 3">
    <name type="scientific">Vreelandella rituensis</name>
    <dbReference type="NCBI Taxonomy" id="2282306"/>
    <lineage>
        <taxon>Bacteria</taxon>
        <taxon>Pseudomonadati</taxon>
        <taxon>Pseudomonadota</taxon>
        <taxon>Gammaproteobacteria</taxon>
        <taxon>Oceanospirillales</taxon>
        <taxon>Halomonadaceae</taxon>
        <taxon>Vreelandella</taxon>
    </lineage>
</organism>
<reference evidence="2 3" key="1">
    <citation type="submission" date="2018-07" db="EMBL/GenBank/DDBJ databases">
        <title>Halomonas rutogse sp. nov., isolated from Lake TangqianCo on Tibetan Plateau.</title>
        <authorList>
            <person name="Lu H."/>
            <person name="Xing P."/>
            <person name="Wu Q."/>
        </authorList>
    </citation>
    <scope>NUCLEOTIDE SEQUENCE [LARGE SCALE GENOMIC DNA]</scope>
    <source>
        <strain evidence="2 3">TQ8S</strain>
    </source>
</reference>
<keyword evidence="3" id="KW-1185">Reference proteome</keyword>
<feature type="region of interest" description="Disordered" evidence="1">
    <location>
        <begin position="211"/>
        <end position="234"/>
    </location>
</feature>
<evidence type="ECO:0000313" key="3">
    <source>
        <dbReference type="Proteomes" id="UP000253204"/>
    </source>
</evidence>
<evidence type="ECO:0000313" key="2">
    <source>
        <dbReference type="EMBL" id="RCV93704.1"/>
    </source>
</evidence>
<gene>
    <name evidence="2" type="ORF">DU506_00695</name>
</gene>
<dbReference type="Proteomes" id="UP000253204">
    <property type="component" value="Unassembled WGS sequence"/>
</dbReference>
<dbReference type="Gene3D" id="3.30.930.30">
    <property type="match status" value="1"/>
</dbReference>
<dbReference type="AlphaFoldDB" id="A0A368U9T3"/>
<evidence type="ECO:0008006" key="4">
    <source>
        <dbReference type="Google" id="ProtNLM"/>
    </source>
</evidence>
<dbReference type="RefSeq" id="WP_114485032.1">
    <property type="nucleotide sequence ID" value="NZ_CBCSHM010000007.1"/>
</dbReference>
<sequence length="387" mass="43773">MPTYQFIRIQGYPRGDGRKKGTLGSVTAEGRRAPSHSRHIEGEADIKVIPVRQRWKSILEYQKWIENTMGASVSVMNFKGRKVHRGVRSDAIALGTIIISLPTLAGDTSRKLIDTFTQESIAWVENYLAEKQMALDYCIQHFDEKYPHLHFWFTPGDDMLSRKEWNVGAVANPPLPDKDALRKTYFREVGHKYVDELEKPPTERIPRQHSRAIAAKNRLPPGEPGLGETNKAMGIPFKKKQPATADKETSPSVEQDPLVQGIIRRMIGTALERKSLIARMSQDEIIDMMLARAIQDQAVIDKLAREMKEDARKGEGKPDQRKKDDAPDPTVTQPRQDRLDSYVNNSATNQPKDSLVRNSSRGDTRPESPLDTLGKLRRTPKPPTPEQ</sequence>
<evidence type="ECO:0000256" key="1">
    <source>
        <dbReference type="SAM" id="MobiDB-lite"/>
    </source>
</evidence>
<feature type="region of interest" description="Disordered" evidence="1">
    <location>
        <begin position="307"/>
        <end position="387"/>
    </location>
</feature>
<accession>A0A368U9T3</accession>
<comment type="caution">
    <text evidence="2">The sequence shown here is derived from an EMBL/GenBank/DDBJ whole genome shotgun (WGS) entry which is preliminary data.</text>
</comment>
<feature type="region of interest" description="Disordered" evidence="1">
    <location>
        <begin position="13"/>
        <end position="37"/>
    </location>
</feature>
<feature type="compositionally biased region" description="Basic and acidic residues" evidence="1">
    <location>
        <begin position="307"/>
        <end position="326"/>
    </location>
</feature>